<feature type="compositionally biased region" description="Basic residues" evidence="8">
    <location>
        <begin position="142"/>
        <end position="156"/>
    </location>
</feature>
<evidence type="ECO:0000256" key="3">
    <source>
        <dbReference type="ARBA" id="ARBA00022980"/>
    </source>
</evidence>
<evidence type="ECO:0000313" key="10">
    <source>
        <dbReference type="Proteomes" id="UP000593567"/>
    </source>
</evidence>
<dbReference type="AlphaFoldDB" id="A0A7J7ITY2"/>
<evidence type="ECO:0000256" key="2">
    <source>
        <dbReference type="ARBA" id="ARBA00010528"/>
    </source>
</evidence>
<dbReference type="InterPro" id="IPR023574">
    <property type="entry name" value="Ribosomal_uL4_dom_sf"/>
</dbReference>
<keyword evidence="3" id="KW-0689">Ribosomal protein</keyword>
<evidence type="ECO:0000256" key="6">
    <source>
        <dbReference type="ARBA" id="ARBA00040565"/>
    </source>
</evidence>
<evidence type="ECO:0000256" key="7">
    <source>
        <dbReference type="ARBA" id="ARBA00082711"/>
    </source>
</evidence>
<dbReference type="NCBIfam" id="TIGR03953">
    <property type="entry name" value="rplD_bact"/>
    <property type="match status" value="1"/>
</dbReference>
<name>A0A7J7ITY2_BUGNE</name>
<dbReference type="HAMAP" id="MF_01328_B">
    <property type="entry name" value="Ribosomal_uL4_B"/>
    <property type="match status" value="1"/>
</dbReference>
<reference evidence="9" key="1">
    <citation type="submission" date="2020-06" db="EMBL/GenBank/DDBJ databases">
        <title>Draft genome of Bugula neritina, a colonial animal packing powerful symbionts and potential medicines.</title>
        <authorList>
            <person name="Rayko M."/>
        </authorList>
    </citation>
    <scope>NUCLEOTIDE SEQUENCE [LARGE SCALE GENOMIC DNA]</scope>
    <source>
        <strain evidence="9">Kwan_BN1</strain>
    </source>
</reference>
<comment type="subcellular location">
    <subcellularLocation>
        <location evidence="1">Mitochondrion</location>
    </subcellularLocation>
</comment>
<keyword evidence="5" id="KW-0687">Ribonucleoprotein</keyword>
<dbReference type="SUPFAM" id="SSF52166">
    <property type="entry name" value="Ribosomal protein L4"/>
    <property type="match status" value="1"/>
</dbReference>
<dbReference type="InterPro" id="IPR013005">
    <property type="entry name" value="Ribosomal_uL4-like"/>
</dbReference>
<keyword evidence="10" id="KW-1185">Reference proteome</keyword>
<dbReference type="FunFam" id="3.40.1370.10:FF:000005">
    <property type="entry name" value="39S ribosomal protein L4, mitochondrial"/>
    <property type="match status" value="1"/>
</dbReference>
<keyword evidence="4" id="KW-0496">Mitochondrion</keyword>
<dbReference type="OrthoDB" id="275876at2759"/>
<evidence type="ECO:0000256" key="5">
    <source>
        <dbReference type="ARBA" id="ARBA00023274"/>
    </source>
</evidence>
<protein>
    <recommendedName>
        <fullName evidence="6">Large ribosomal subunit protein uL4m</fullName>
    </recommendedName>
    <alternativeName>
        <fullName evidence="7">39S ribosomal protein L4, mitochondrial</fullName>
    </alternativeName>
</protein>
<dbReference type="EMBL" id="VXIV02003405">
    <property type="protein sequence ID" value="KAF6017379.1"/>
    <property type="molecule type" value="Genomic_DNA"/>
</dbReference>
<comment type="similarity">
    <text evidence="2">Belongs to the universal ribosomal protein uL4 family.</text>
</comment>
<dbReference type="Gene3D" id="3.40.1370.10">
    <property type="match status" value="1"/>
</dbReference>
<evidence type="ECO:0000256" key="8">
    <source>
        <dbReference type="SAM" id="MobiDB-lite"/>
    </source>
</evidence>
<evidence type="ECO:0000256" key="4">
    <source>
        <dbReference type="ARBA" id="ARBA00023128"/>
    </source>
</evidence>
<dbReference type="GO" id="GO:0006412">
    <property type="term" value="P:translation"/>
    <property type="evidence" value="ECO:0007669"/>
    <property type="project" value="InterPro"/>
</dbReference>
<evidence type="ECO:0000313" key="9">
    <source>
        <dbReference type="EMBL" id="KAF6017379.1"/>
    </source>
</evidence>
<dbReference type="PANTHER" id="PTHR10746:SF6">
    <property type="entry name" value="LARGE RIBOSOMAL SUBUNIT PROTEIN UL4M"/>
    <property type="match status" value="1"/>
</dbReference>
<dbReference type="GO" id="GO:0005743">
    <property type="term" value="C:mitochondrial inner membrane"/>
    <property type="evidence" value="ECO:0007669"/>
    <property type="project" value="UniProtKB-ARBA"/>
</dbReference>
<organism evidence="9 10">
    <name type="scientific">Bugula neritina</name>
    <name type="common">Brown bryozoan</name>
    <name type="synonym">Sertularia neritina</name>
    <dbReference type="NCBI Taxonomy" id="10212"/>
    <lineage>
        <taxon>Eukaryota</taxon>
        <taxon>Metazoa</taxon>
        <taxon>Spiralia</taxon>
        <taxon>Lophotrochozoa</taxon>
        <taxon>Bryozoa</taxon>
        <taxon>Gymnolaemata</taxon>
        <taxon>Cheilostomatida</taxon>
        <taxon>Flustrina</taxon>
        <taxon>Buguloidea</taxon>
        <taxon>Bugulidae</taxon>
        <taxon>Bugula</taxon>
    </lineage>
</organism>
<dbReference type="GO" id="GO:0003735">
    <property type="term" value="F:structural constituent of ribosome"/>
    <property type="evidence" value="ECO:0007669"/>
    <property type="project" value="InterPro"/>
</dbReference>
<proteinExistence type="inferred from homology"/>
<gene>
    <name evidence="9" type="ORF">EB796_024316</name>
</gene>
<sequence length="306" mass="34772">MAFLSKGVHSMWRSTKLLQTLLPQVSQSFLCSSSELSSSSNSESESSDSLESASHVIDTERIRNRKLLYPPQHSCDRIQSWVSTLSRLQDDKVGIIDLHPSIFGVHPRLDIIHENIKWQQKYKNIDFSRVRTRAEMPGGGRKPWRQKGTGRARHGSIRSPLWNKGGAAKGPRGPTSNFYMLPFGIRVLGLRTALSCKLAQNDLHIVDSLYIPAEDPEYLRDLVKSRAWGYSLLLVDDNDEVPQRLANALQQIPEYNVMPAYGLNVYSMLKHETVVLTLSAVEKIEERLLYHLHRSGCVQQKFRLPL</sequence>
<dbReference type="Pfam" id="PF00573">
    <property type="entry name" value="Ribosomal_L4"/>
    <property type="match status" value="1"/>
</dbReference>
<dbReference type="GO" id="GO:1990904">
    <property type="term" value="C:ribonucleoprotein complex"/>
    <property type="evidence" value="ECO:0007669"/>
    <property type="project" value="UniProtKB-KW"/>
</dbReference>
<comment type="caution">
    <text evidence="9">The sequence shown here is derived from an EMBL/GenBank/DDBJ whole genome shotgun (WGS) entry which is preliminary data.</text>
</comment>
<dbReference type="GO" id="GO:0005840">
    <property type="term" value="C:ribosome"/>
    <property type="evidence" value="ECO:0007669"/>
    <property type="project" value="UniProtKB-KW"/>
</dbReference>
<dbReference type="PANTHER" id="PTHR10746">
    <property type="entry name" value="50S RIBOSOMAL PROTEIN L4"/>
    <property type="match status" value="1"/>
</dbReference>
<dbReference type="Proteomes" id="UP000593567">
    <property type="component" value="Unassembled WGS sequence"/>
</dbReference>
<dbReference type="InterPro" id="IPR002136">
    <property type="entry name" value="Ribosomal_uL4"/>
</dbReference>
<accession>A0A7J7ITY2</accession>
<feature type="region of interest" description="Disordered" evidence="8">
    <location>
        <begin position="134"/>
        <end position="171"/>
    </location>
</feature>
<evidence type="ECO:0000256" key="1">
    <source>
        <dbReference type="ARBA" id="ARBA00004173"/>
    </source>
</evidence>